<dbReference type="KEGG" id="swf:E3E12_07030"/>
<feature type="region of interest" description="Disordered" evidence="1">
    <location>
        <begin position="78"/>
        <end position="98"/>
    </location>
</feature>
<dbReference type="Pfam" id="PF10127">
    <property type="entry name" value="RlaP"/>
    <property type="match status" value="2"/>
</dbReference>
<dbReference type="PANTHER" id="PTHR34817">
    <property type="entry name" value="NUCLEOTIDYLTRANSFERASE"/>
    <property type="match status" value="1"/>
</dbReference>
<evidence type="ECO:0000313" key="2">
    <source>
        <dbReference type="EMBL" id="QDH13970.1"/>
    </source>
</evidence>
<evidence type="ECO:0000313" key="3">
    <source>
        <dbReference type="Proteomes" id="UP000318709"/>
    </source>
</evidence>
<dbReference type="RefSeq" id="WP_141443678.1">
    <property type="nucleotide sequence ID" value="NZ_CP038231.1"/>
</dbReference>
<dbReference type="Proteomes" id="UP000318709">
    <property type="component" value="Chromosome"/>
</dbReference>
<reference evidence="2 3" key="1">
    <citation type="submission" date="2019-03" db="EMBL/GenBank/DDBJ databases">
        <title>The complete genome sequence of Swingsia_sp. F3b2 LMG30590(T).</title>
        <authorList>
            <person name="Chua K.-O."/>
            <person name="Chan K.-G."/>
            <person name="See-Too W.-S."/>
        </authorList>
    </citation>
    <scope>NUCLEOTIDE SEQUENCE [LARGE SCALE GENOMIC DNA]</scope>
    <source>
        <strain evidence="2 3">F3b2</strain>
    </source>
</reference>
<accession>A0A4Y6UAK5</accession>
<dbReference type="OrthoDB" id="9796845at2"/>
<keyword evidence="3" id="KW-1185">Reference proteome</keyword>
<dbReference type="PANTHER" id="PTHR34817:SF2">
    <property type="entry name" value="NUCLEOTIDYLTRANSFERASE"/>
    <property type="match status" value="1"/>
</dbReference>
<evidence type="ECO:0000256" key="1">
    <source>
        <dbReference type="SAM" id="MobiDB-lite"/>
    </source>
</evidence>
<evidence type="ECO:0008006" key="4">
    <source>
        <dbReference type="Google" id="ProtNLM"/>
    </source>
</evidence>
<gene>
    <name evidence="2" type="ORF">E3E12_07030</name>
</gene>
<protein>
    <recommendedName>
        <fullName evidence="4">Nucleotidyltransferase domain-containing protein</fullName>
    </recommendedName>
</protein>
<organism evidence="2 3">
    <name type="scientific">Formicincola oecophyllae</name>
    <dbReference type="NCBI Taxonomy" id="2558361"/>
    <lineage>
        <taxon>Bacteria</taxon>
        <taxon>Pseudomonadati</taxon>
        <taxon>Pseudomonadota</taxon>
        <taxon>Alphaproteobacteria</taxon>
        <taxon>Acetobacterales</taxon>
        <taxon>Acetobacteraceae</taxon>
        <taxon>Formicincola</taxon>
    </lineage>
</organism>
<dbReference type="AlphaFoldDB" id="A0A4Y6UAK5"/>
<name>A0A4Y6UAK5_9PROT</name>
<sequence length="336" mass="36570">MTLRKTVYPFLRHWEMRSNAQILWAGVVGSRLWGFEGPGSDHDVRFLYLASERDYLRLSPRRLVVEEMVDLLCPQHGLAAPSQESPRSQGGRESGPGVFSASAPSTLQLDLVGWDIAKALPLLAKGNMAVREWLASSCSFRQEERAMAMVRSFAACSFNPAVAWQTHHSMGKRAWGEQQRSGALKPLLHAVRSALTLQVLVAQCRAAERGGPALVMPAVSVPGLLDALESATAQQDQPSASWSEALRPMVEALIQARRQGVASAAVPGPLLDWLEMVWEQPQPGLSVQASQAQGHAHQELERLADDVFLALLGKGPDPFTQPGSFQSGPPARHTPL</sequence>
<proteinExistence type="predicted"/>
<dbReference type="InterPro" id="IPR018775">
    <property type="entry name" value="RlaP"/>
</dbReference>
<dbReference type="EMBL" id="CP038231">
    <property type="protein sequence ID" value="QDH13970.1"/>
    <property type="molecule type" value="Genomic_DNA"/>
</dbReference>